<accession>A0A7J7VC32</accession>
<protein>
    <submittedName>
        <fullName evidence="2">Uncharacterized protein</fullName>
    </submittedName>
</protein>
<feature type="region of interest" description="Disordered" evidence="1">
    <location>
        <begin position="71"/>
        <end position="132"/>
    </location>
</feature>
<sequence length="132" mass="14424">MQVEEEESSQQRCPPECREEGGGLDPILREAGVRPRRGHPPDAQRHRFPGPSGQLPLLRAQVWFGTKRKALRQDCGSPGGPLAARVRAQARDAPGPRPPAPHTPGAARPRADSHRLLGRSSCPEGRRQGPMR</sequence>
<comment type="caution">
    <text evidence="2">The sequence shown here is derived from an EMBL/GenBank/DDBJ whole genome shotgun (WGS) entry which is preliminary data.</text>
</comment>
<name>A0A7J7VC32_PIPKU</name>
<keyword evidence="3" id="KW-1185">Reference proteome</keyword>
<dbReference type="EMBL" id="JACAGB010000015">
    <property type="protein sequence ID" value="KAF6322536.1"/>
    <property type="molecule type" value="Genomic_DNA"/>
</dbReference>
<reference evidence="2 3" key="1">
    <citation type="journal article" date="2020" name="Nature">
        <title>Six reference-quality genomes reveal evolution of bat adaptations.</title>
        <authorList>
            <person name="Jebb D."/>
            <person name="Huang Z."/>
            <person name="Pippel M."/>
            <person name="Hughes G.M."/>
            <person name="Lavrichenko K."/>
            <person name="Devanna P."/>
            <person name="Winkler S."/>
            <person name="Jermiin L.S."/>
            <person name="Skirmuntt E.C."/>
            <person name="Katzourakis A."/>
            <person name="Burkitt-Gray L."/>
            <person name="Ray D.A."/>
            <person name="Sullivan K.A.M."/>
            <person name="Roscito J.G."/>
            <person name="Kirilenko B.M."/>
            <person name="Davalos L.M."/>
            <person name="Corthals A.P."/>
            <person name="Power M.L."/>
            <person name="Jones G."/>
            <person name="Ransome R.D."/>
            <person name="Dechmann D.K.N."/>
            <person name="Locatelli A.G."/>
            <person name="Puechmaille S.J."/>
            <person name="Fedrigo O."/>
            <person name="Jarvis E.D."/>
            <person name="Hiller M."/>
            <person name="Vernes S.C."/>
            <person name="Myers E.W."/>
            <person name="Teeling E.C."/>
        </authorList>
    </citation>
    <scope>NUCLEOTIDE SEQUENCE [LARGE SCALE GENOMIC DNA]</scope>
    <source>
        <strain evidence="2">MPipKuh1</strain>
        <tissue evidence="2">Flight muscle</tissue>
    </source>
</reference>
<proteinExistence type="predicted"/>
<evidence type="ECO:0000313" key="2">
    <source>
        <dbReference type="EMBL" id="KAF6322536.1"/>
    </source>
</evidence>
<evidence type="ECO:0000313" key="3">
    <source>
        <dbReference type="Proteomes" id="UP000558488"/>
    </source>
</evidence>
<evidence type="ECO:0000256" key="1">
    <source>
        <dbReference type="SAM" id="MobiDB-lite"/>
    </source>
</evidence>
<dbReference type="Proteomes" id="UP000558488">
    <property type="component" value="Unassembled WGS sequence"/>
</dbReference>
<gene>
    <name evidence="2" type="ORF">mPipKuh1_008534</name>
</gene>
<dbReference type="AlphaFoldDB" id="A0A7J7VC32"/>
<feature type="compositionally biased region" description="Basic and acidic residues" evidence="1">
    <location>
        <begin position="15"/>
        <end position="45"/>
    </location>
</feature>
<organism evidence="2 3">
    <name type="scientific">Pipistrellus kuhlii</name>
    <name type="common">Kuhl's pipistrelle</name>
    <dbReference type="NCBI Taxonomy" id="59472"/>
    <lineage>
        <taxon>Eukaryota</taxon>
        <taxon>Metazoa</taxon>
        <taxon>Chordata</taxon>
        <taxon>Craniata</taxon>
        <taxon>Vertebrata</taxon>
        <taxon>Euteleostomi</taxon>
        <taxon>Mammalia</taxon>
        <taxon>Eutheria</taxon>
        <taxon>Laurasiatheria</taxon>
        <taxon>Chiroptera</taxon>
        <taxon>Yangochiroptera</taxon>
        <taxon>Vespertilionidae</taxon>
        <taxon>Pipistrellus</taxon>
    </lineage>
</organism>
<feature type="region of interest" description="Disordered" evidence="1">
    <location>
        <begin position="1"/>
        <end position="56"/>
    </location>
</feature>